<dbReference type="PANTHER" id="PTHR43691">
    <property type="entry name" value="URIDINE PHOSPHORYLASE"/>
    <property type="match status" value="1"/>
</dbReference>
<dbReference type="GO" id="GO:0006218">
    <property type="term" value="P:uridine catabolic process"/>
    <property type="evidence" value="ECO:0007669"/>
    <property type="project" value="TreeGrafter"/>
</dbReference>
<dbReference type="STRING" id="70415.A0A5S6QLP1"/>
<keyword evidence="3" id="KW-1185">Reference proteome</keyword>
<name>A0A5S6QLP1_TRIMR</name>
<accession>A0A5S6QLP1</accession>
<dbReference type="InterPro" id="IPR035994">
    <property type="entry name" value="Nucleoside_phosphorylase_sf"/>
</dbReference>
<dbReference type="GO" id="GO:0004850">
    <property type="term" value="F:uridine phosphorylase activity"/>
    <property type="evidence" value="ECO:0007669"/>
    <property type="project" value="TreeGrafter"/>
</dbReference>
<evidence type="ECO:0000313" key="4">
    <source>
        <dbReference type="WBParaSite" id="TMUE_2000008089.1"/>
    </source>
</evidence>
<organism evidence="3 4">
    <name type="scientific">Trichuris muris</name>
    <name type="common">Mouse whipworm</name>
    <dbReference type="NCBI Taxonomy" id="70415"/>
    <lineage>
        <taxon>Eukaryota</taxon>
        <taxon>Metazoa</taxon>
        <taxon>Ecdysozoa</taxon>
        <taxon>Nematoda</taxon>
        <taxon>Enoplea</taxon>
        <taxon>Dorylaimia</taxon>
        <taxon>Trichinellida</taxon>
        <taxon>Trichuridae</taxon>
        <taxon>Trichuris</taxon>
    </lineage>
</organism>
<dbReference type="PANTHER" id="PTHR43691:SF11">
    <property type="entry name" value="FI09636P-RELATED"/>
    <property type="match status" value="1"/>
</dbReference>
<dbReference type="AlphaFoldDB" id="A0A5S6QLP1"/>
<proteinExistence type="predicted"/>
<dbReference type="Proteomes" id="UP000046395">
    <property type="component" value="Unassembled WGS sequence"/>
</dbReference>
<evidence type="ECO:0000259" key="2">
    <source>
        <dbReference type="Pfam" id="PF01048"/>
    </source>
</evidence>
<dbReference type="Pfam" id="PF01048">
    <property type="entry name" value="PNP_UDP_1"/>
    <property type="match status" value="1"/>
</dbReference>
<protein>
    <submittedName>
        <fullName evidence="4">PNP_UDP_1 domain-containing protein</fullName>
    </submittedName>
</protein>
<dbReference type="GO" id="GO:0005829">
    <property type="term" value="C:cytosol"/>
    <property type="evidence" value="ECO:0007669"/>
    <property type="project" value="TreeGrafter"/>
</dbReference>
<evidence type="ECO:0000256" key="1">
    <source>
        <dbReference type="SAM" id="MobiDB-lite"/>
    </source>
</evidence>
<dbReference type="SUPFAM" id="SSF53167">
    <property type="entry name" value="Purine and uridine phosphorylases"/>
    <property type="match status" value="1"/>
</dbReference>
<evidence type="ECO:0000313" key="3">
    <source>
        <dbReference type="Proteomes" id="UP000046395"/>
    </source>
</evidence>
<dbReference type="WBParaSite" id="TMUE_2000008089.1">
    <property type="protein sequence ID" value="TMUE_2000008089.1"/>
    <property type="gene ID" value="WBGene00288660"/>
</dbReference>
<feature type="region of interest" description="Disordered" evidence="1">
    <location>
        <begin position="1"/>
        <end position="20"/>
    </location>
</feature>
<reference evidence="4" key="1">
    <citation type="submission" date="2019-12" db="UniProtKB">
        <authorList>
            <consortium name="WormBaseParasite"/>
        </authorList>
    </citation>
    <scope>IDENTIFICATION</scope>
</reference>
<feature type="domain" description="Nucleoside phosphorylase" evidence="2">
    <location>
        <begin position="64"/>
        <end position="296"/>
    </location>
</feature>
<dbReference type="InterPro" id="IPR000845">
    <property type="entry name" value="Nucleoside_phosphorylase_d"/>
</dbReference>
<sequence>MCDQTTDTAKGAGPQTSNERTVQTDFKLLHHLGISADDPDVEMALENVQFVFFCKSAKSALRMAEHVGARLENALPYGTEPTNLSNNCTYVLYRVGPVLCVSHGTGEASCLIMLHELTKLLRATSTPLPYYLLVGKCTGLGADPGTIVITTASVSGVLKPYFETFRLGKKVKYASLADQHVVAQLVDICSQMKIKHVKSLTLGTNDYYEGEGRRSDTLCSATEENRKSFFERAQVLGVRNFRTESTCFLAFCERAGIKAAVISVVCLNRLHNEEAKISEHSNTKNEQLLFEVVLRFVSKFTLS</sequence>
<dbReference type="Gene3D" id="3.40.50.1580">
    <property type="entry name" value="Nucleoside phosphorylase domain"/>
    <property type="match status" value="1"/>
</dbReference>